<protein>
    <submittedName>
        <fullName evidence="2">Uncharacterized protein</fullName>
    </submittedName>
</protein>
<gene>
    <name evidence="2" type="ORF">M0811_04896</name>
</gene>
<reference evidence="2" key="1">
    <citation type="submission" date="2022-10" db="EMBL/GenBank/DDBJ databases">
        <title>Novel sulphate-reducing endosymbionts in the free-living metamonad Anaeramoeba.</title>
        <authorList>
            <person name="Jerlstrom-Hultqvist J."/>
            <person name="Cepicka I."/>
            <person name="Gallot-Lavallee L."/>
            <person name="Salas-Leiva D."/>
            <person name="Curtis B.A."/>
            <person name="Zahonova K."/>
            <person name="Pipaliya S."/>
            <person name="Dacks J."/>
            <person name="Roger A.J."/>
        </authorList>
    </citation>
    <scope>NUCLEOTIDE SEQUENCE</scope>
    <source>
        <strain evidence="2">BMAN</strain>
    </source>
</reference>
<dbReference type="Proteomes" id="UP001149090">
    <property type="component" value="Unassembled WGS sequence"/>
</dbReference>
<dbReference type="AlphaFoldDB" id="A0A9Q0LTT8"/>
<evidence type="ECO:0000256" key="1">
    <source>
        <dbReference type="SAM" id="MobiDB-lite"/>
    </source>
</evidence>
<feature type="region of interest" description="Disordered" evidence="1">
    <location>
        <begin position="28"/>
        <end position="55"/>
    </location>
</feature>
<dbReference type="EMBL" id="JAPDFW010000053">
    <property type="protein sequence ID" value="KAJ5078571.1"/>
    <property type="molecule type" value="Genomic_DNA"/>
</dbReference>
<feature type="compositionally biased region" description="Basic and acidic residues" evidence="1">
    <location>
        <begin position="29"/>
        <end position="49"/>
    </location>
</feature>
<comment type="caution">
    <text evidence="2">The sequence shown here is derived from an EMBL/GenBank/DDBJ whole genome shotgun (WGS) entry which is preliminary data.</text>
</comment>
<evidence type="ECO:0000313" key="2">
    <source>
        <dbReference type="EMBL" id="KAJ5078571.1"/>
    </source>
</evidence>
<proteinExistence type="predicted"/>
<organism evidence="2 3">
    <name type="scientific">Anaeramoeba ignava</name>
    <name type="common">Anaerobic marine amoeba</name>
    <dbReference type="NCBI Taxonomy" id="1746090"/>
    <lineage>
        <taxon>Eukaryota</taxon>
        <taxon>Metamonada</taxon>
        <taxon>Anaeramoebidae</taxon>
        <taxon>Anaeramoeba</taxon>
    </lineage>
</organism>
<evidence type="ECO:0000313" key="3">
    <source>
        <dbReference type="Proteomes" id="UP001149090"/>
    </source>
</evidence>
<name>A0A9Q0LTT8_ANAIG</name>
<accession>A0A9Q0LTT8</accession>
<keyword evidence="3" id="KW-1185">Reference proteome</keyword>
<sequence length="258" mass="29756">MQTSLLDDLFIIEETQETNFSQGFTFFEPRQETEEKCAEKQTEKEEKTNEQNLETSTPAIDSDVFHSQNPTMPSTENPIGKNFQELLEDPVFIQAINERENLKNKAKSISRKPIPRKRISRKPIPRKPISRKRINNKRKKETDLDSVSVDVNLPIILDSKATQIKSTYRVISKLQIISEVYPTAFYGFNSKTDYKCISSPEIIISRLVVRSLATLLRQEEKDTSRSVIRTFVDKGYHYIKATKKGYTALKFIKASLTN</sequence>